<dbReference type="EMBL" id="KL648525">
    <property type="protein sequence ID" value="KEY69475.1"/>
    <property type="molecule type" value="Genomic_DNA"/>
</dbReference>
<dbReference type="OrthoDB" id="61870at2759"/>
<sequence>MPIHVQRFRDIPDGLVSLVSSHLPYSIPLLRRLQFAKFHGATTEHARVVFASHSPWPQDALEPPSSFSVSYVDVSGGPETQMWLYSTMENGTAGGSVRTDSEEQLNAIVQEIVQLKIEFGRECVYPGHVLLGTLHSGVRAVLEKSGRIYPRDTGDYDKWLFKIEELPTAETPLPEDMVWGVASLQDCEVVVSRTNLPRKPESLVQYPNLVIKLTDGTPVAWAFLGEPSPSREWTVAWQY</sequence>
<dbReference type="HOGENOM" id="CLU_030809_1_1_1"/>
<evidence type="ECO:0000313" key="1">
    <source>
        <dbReference type="EMBL" id="KEY69475.1"/>
    </source>
</evidence>
<evidence type="ECO:0000313" key="2">
    <source>
        <dbReference type="Proteomes" id="UP000028045"/>
    </source>
</evidence>
<protein>
    <submittedName>
        <fullName evidence="1">Uncharacterized protein</fullName>
    </submittedName>
</protein>
<keyword evidence="2" id="KW-1185">Reference proteome</keyword>
<proteinExistence type="predicted"/>
<accession>A0A084AVZ6</accession>
<dbReference type="AlphaFoldDB" id="A0A084AVZ6"/>
<reference evidence="1 2" key="1">
    <citation type="journal article" date="2014" name="BMC Genomics">
        <title>Comparative genome sequencing reveals chemotype-specific gene clusters in the toxigenic black mold Stachybotrys.</title>
        <authorList>
            <person name="Semeiks J."/>
            <person name="Borek D."/>
            <person name="Otwinowski Z."/>
            <person name="Grishin N.V."/>
        </authorList>
    </citation>
    <scope>NUCLEOTIDE SEQUENCE [LARGE SCALE GENOMIC DNA]</scope>
    <source>
        <strain evidence="2">CBS 109288 / IBT 7711</strain>
    </source>
</reference>
<organism evidence="1 2">
    <name type="scientific">Stachybotrys chartarum (strain CBS 109288 / IBT 7711)</name>
    <name type="common">Toxic black mold</name>
    <name type="synonym">Stilbospora chartarum</name>
    <dbReference type="NCBI Taxonomy" id="1280523"/>
    <lineage>
        <taxon>Eukaryota</taxon>
        <taxon>Fungi</taxon>
        <taxon>Dikarya</taxon>
        <taxon>Ascomycota</taxon>
        <taxon>Pezizomycotina</taxon>
        <taxon>Sordariomycetes</taxon>
        <taxon>Hypocreomycetidae</taxon>
        <taxon>Hypocreales</taxon>
        <taxon>Stachybotryaceae</taxon>
        <taxon>Stachybotrys</taxon>
    </lineage>
</organism>
<name>A0A084AVZ6_STACB</name>
<gene>
    <name evidence="1" type="ORF">S7711_02013</name>
</gene>
<dbReference type="Proteomes" id="UP000028045">
    <property type="component" value="Unassembled WGS sequence"/>
</dbReference>